<accession>A0ABR0LLL9</accession>
<gene>
    <name evidence="3" type="ORF">LTR16_006565</name>
</gene>
<dbReference type="EMBL" id="JAVRRA010017662">
    <property type="protein sequence ID" value="KAK5197622.1"/>
    <property type="molecule type" value="Genomic_DNA"/>
</dbReference>
<dbReference type="SUPFAM" id="SSF53720">
    <property type="entry name" value="ALDH-like"/>
    <property type="match status" value="1"/>
</dbReference>
<dbReference type="PANTHER" id="PTHR43353">
    <property type="entry name" value="SUCCINATE-SEMIALDEHYDE DEHYDROGENASE, MITOCHONDRIAL"/>
    <property type="match status" value="1"/>
</dbReference>
<feature type="non-terminal residue" evidence="3">
    <location>
        <position position="101"/>
    </location>
</feature>
<organism evidence="3 4">
    <name type="scientific">Cryomyces antarcticus</name>
    <dbReference type="NCBI Taxonomy" id="329879"/>
    <lineage>
        <taxon>Eukaryota</taxon>
        <taxon>Fungi</taxon>
        <taxon>Dikarya</taxon>
        <taxon>Ascomycota</taxon>
        <taxon>Pezizomycotina</taxon>
        <taxon>Dothideomycetes</taxon>
        <taxon>Dothideomycetes incertae sedis</taxon>
        <taxon>Cryomyces</taxon>
    </lineage>
</organism>
<evidence type="ECO:0000313" key="3">
    <source>
        <dbReference type="EMBL" id="KAK5197622.1"/>
    </source>
</evidence>
<proteinExistence type="predicted"/>
<dbReference type="InterPro" id="IPR050740">
    <property type="entry name" value="Aldehyde_DH_Superfamily"/>
</dbReference>
<evidence type="ECO:0000313" key="4">
    <source>
        <dbReference type="Proteomes" id="UP001357485"/>
    </source>
</evidence>
<dbReference type="Proteomes" id="UP001357485">
    <property type="component" value="Unassembled WGS sequence"/>
</dbReference>
<dbReference type="Gene3D" id="3.40.605.10">
    <property type="entry name" value="Aldehyde Dehydrogenase, Chain A, domain 1"/>
    <property type="match status" value="1"/>
</dbReference>
<dbReference type="InterPro" id="IPR016161">
    <property type="entry name" value="Ald_DH/histidinol_DH"/>
</dbReference>
<dbReference type="Pfam" id="PF00171">
    <property type="entry name" value="Aldedh"/>
    <property type="match status" value="1"/>
</dbReference>
<keyword evidence="1" id="KW-0560">Oxidoreductase</keyword>
<sequence length="101" mass="11511">MVSGLPFQMDDADIFKDLAYVNSQWKEAKSSKRFEVVDPGSGKVWASCPDMDASDVDEAVKAAHASFLTYRKVNPRVRAQRLLKWDQLIREHRDDIAKIVT</sequence>
<feature type="domain" description="Aldehyde dehydrogenase" evidence="2">
    <location>
        <begin position="25"/>
        <end position="100"/>
    </location>
</feature>
<dbReference type="PANTHER" id="PTHR43353:SF7">
    <property type="entry name" value="SUCCINATE SEMIALDEHYDE DEHYDROGENASE (EUROFUNG)"/>
    <property type="match status" value="1"/>
</dbReference>
<keyword evidence="4" id="KW-1185">Reference proteome</keyword>
<evidence type="ECO:0000259" key="2">
    <source>
        <dbReference type="Pfam" id="PF00171"/>
    </source>
</evidence>
<name>A0ABR0LLL9_9PEZI</name>
<protein>
    <recommendedName>
        <fullName evidence="2">Aldehyde dehydrogenase domain-containing protein</fullName>
    </recommendedName>
</protein>
<comment type="caution">
    <text evidence="3">The sequence shown here is derived from an EMBL/GenBank/DDBJ whole genome shotgun (WGS) entry which is preliminary data.</text>
</comment>
<evidence type="ECO:0000256" key="1">
    <source>
        <dbReference type="ARBA" id="ARBA00023002"/>
    </source>
</evidence>
<dbReference type="InterPro" id="IPR016162">
    <property type="entry name" value="Ald_DH_N"/>
</dbReference>
<reference evidence="3 4" key="1">
    <citation type="submission" date="2023-08" db="EMBL/GenBank/DDBJ databases">
        <title>Black Yeasts Isolated from many extreme environments.</title>
        <authorList>
            <person name="Coleine C."/>
            <person name="Stajich J.E."/>
            <person name="Selbmann L."/>
        </authorList>
    </citation>
    <scope>NUCLEOTIDE SEQUENCE [LARGE SCALE GENOMIC DNA]</scope>
    <source>
        <strain evidence="3 4">CCFEE 536</strain>
    </source>
</reference>
<dbReference type="InterPro" id="IPR015590">
    <property type="entry name" value="Aldehyde_DH_dom"/>
</dbReference>